<dbReference type="EMBL" id="LZPO01008038">
    <property type="protein sequence ID" value="OBS82450.1"/>
    <property type="molecule type" value="Genomic_DNA"/>
</dbReference>
<feature type="compositionally biased region" description="Pro residues" evidence="1">
    <location>
        <begin position="198"/>
        <end position="211"/>
    </location>
</feature>
<comment type="caution">
    <text evidence="2">The sequence shown here is derived from an EMBL/GenBank/DDBJ whole genome shotgun (WGS) entry which is preliminary data.</text>
</comment>
<dbReference type="GO" id="GO:0016032">
    <property type="term" value="P:viral process"/>
    <property type="evidence" value="ECO:0007669"/>
    <property type="project" value="InterPro"/>
</dbReference>
<sequence length="376" mass="41660">SVSTHDIHQAEALQPLSGLFSPGDPHSFLLILPCPSPRAGSFTCEQEALQRMFLVLHTWTNLVKLAPWLPDSNLFNWDMWDRVETLTHRAQIEKEEIPRLGAIPTVTGLMACFPSRPSKPKGPPSSGERQERLNETKNIQSPPKGDKKPPNQVTQGLTNPPNSLYPSLDPFDVAPWPSGDLLPHPSKSLPGLPSTNPFLPPLPPLPYPAEGPPRETMPSLFPVNVKPGGNRPLAWYPWEAQDIKDVRKAVSEARPNSPWAETIILGLAYQALTTQDWRNLAKAVLSGFLYLKWNACFQEECCLQVERNQAANPQIPITFGMLAGTSDQYSIDLQQATLPAPYQDQVQVLGTAAWKKLEEGPTEAPCLVSPKRLMRT</sequence>
<feature type="non-terminal residue" evidence="2">
    <location>
        <position position="1"/>
    </location>
</feature>
<feature type="region of interest" description="Disordered" evidence="1">
    <location>
        <begin position="111"/>
        <end position="170"/>
    </location>
</feature>
<proteinExistence type="predicted"/>
<dbReference type="Proteomes" id="UP000092124">
    <property type="component" value="Unassembled WGS sequence"/>
</dbReference>
<name>A0A1A6HWT1_NEOLE</name>
<accession>A0A1A6HWT1</accession>
<feature type="non-terminal residue" evidence="2">
    <location>
        <position position="376"/>
    </location>
</feature>
<dbReference type="OrthoDB" id="9634552at2759"/>
<evidence type="ECO:0000313" key="2">
    <source>
        <dbReference type="EMBL" id="OBS82450.1"/>
    </source>
</evidence>
<gene>
    <name evidence="2" type="ORF">A6R68_23557</name>
</gene>
<keyword evidence="3" id="KW-1185">Reference proteome</keyword>
<dbReference type="Gene3D" id="1.10.375.10">
    <property type="entry name" value="Human Immunodeficiency Virus Type 1 Capsid Protein"/>
    <property type="match status" value="1"/>
</dbReference>
<protein>
    <submittedName>
        <fullName evidence="2">Uncharacterized protein</fullName>
    </submittedName>
</protein>
<reference evidence="2 3" key="1">
    <citation type="submission" date="2016-06" db="EMBL/GenBank/DDBJ databases">
        <title>The Draft Genome Sequence and Annotation of the Desert Woodrat Neotoma lepida.</title>
        <authorList>
            <person name="Campbell M."/>
            <person name="Oakeson K.F."/>
            <person name="Yandell M."/>
            <person name="Halpert J.R."/>
            <person name="Dearing D."/>
        </authorList>
    </citation>
    <scope>NUCLEOTIDE SEQUENCE [LARGE SCALE GENOMIC DNA]</scope>
    <source>
        <strain evidence="2">417</strain>
        <tissue evidence="2">Liver</tissue>
    </source>
</reference>
<dbReference type="InterPro" id="IPR050195">
    <property type="entry name" value="Primate_lentivir_Gag_pol-like"/>
</dbReference>
<organism evidence="2 3">
    <name type="scientific">Neotoma lepida</name>
    <name type="common">Desert woodrat</name>
    <dbReference type="NCBI Taxonomy" id="56216"/>
    <lineage>
        <taxon>Eukaryota</taxon>
        <taxon>Metazoa</taxon>
        <taxon>Chordata</taxon>
        <taxon>Craniata</taxon>
        <taxon>Vertebrata</taxon>
        <taxon>Euteleostomi</taxon>
        <taxon>Mammalia</taxon>
        <taxon>Eutheria</taxon>
        <taxon>Euarchontoglires</taxon>
        <taxon>Glires</taxon>
        <taxon>Rodentia</taxon>
        <taxon>Myomorpha</taxon>
        <taxon>Muroidea</taxon>
        <taxon>Cricetidae</taxon>
        <taxon>Neotominae</taxon>
        <taxon>Neotoma</taxon>
    </lineage>
</organism>
<dbReference type="PANTHER" id="PTHR40389">
    <property type="entry name" value="ENDOGENOUS RETROVIRUS GROUP K MEMBER 24 GAG POLYPROTEIN-RELATED"/>
    <property type="match status" value="1"/>
</dbReference>
<dbReference type="SUPFAM" id="SSF47943">
    <property type="entry name" value="Retrovirus capsid protein, N-terminal core domain"/>
    <property type="match status" value="1"/>
</dbReference>
<evidence type="ECO:0000256" key="1">
    <source>
        <dbReference type="SAM" id="MobiDB-lite"/>
    </source>
</evidence>
<feature type="region of interest" description="Disordered" evidence="1">
    <location>
        <begin position="182"/>
        <end position="213"/>
    </location>
</feature>
<dbReference type="PANTHER" id="PTHR40389:SF3">
    <property type="entry name" value="IGE-BINDING PROTEIN"/>
    <property type="match status" value="1"/>
</dbReference>
<dbReference type="InterPro" id="IPR008919">
    <property type="entry name" value="Retrov_capsid_N"/>
</dbReference>
<evidence type="ECO:0000313" key="3">
    <source>
        <dbReference type="Proteomes" id="UP000092124"/>
    </source>
</evidence>
<feature type="compositionally biased region" description="Polar residues" evidence="1">
    <location>
        <begin position="151"/>
        <end position="165"/>
    </location>
</feature>
<dbReference type="Pfam" id="PF00607">
    <property type="entry name" value="Gag_p24"/>
    <property type="match status" value="1"/>
</dbReference>
<dbReference type="AlphaFoldDB" id="A0A1A6HWT1"/>